<feature type="signal peptide" evidence="1">
    <location>
        <begin position="1"/>
        <end position="18"/>
    </location>
</feature>
<organism evidence="2 3">
    <name type="scientific">Psychrosphaera ytuae</name>
    <dbReference type="NCBI Taxonomy" id="2820710"/>
    <lineage>
        <taxon>Bacteria</taxon>
        <taxon>Pseudomonadati</taxon>
        <taxon>Pseudomonadota</taxon>
        <taxon>Gammaproteobacteria</taxon>
        <taxon>Alteromonadales</taxon>
        <taxon>Pseudoalteromonadaceae</taxon>
        <taxon>Psychrosphaera</taxon>
    </lineage>
</organism>
<keyword evidence="3" id="KW-1185">Reference proteome</keyword>
<dbReference type="Proteomes" id="UP000682739">
    <property type="component" value="Chromosome"/>
</dbReference>
<dbReference type="EMBL" id="CP072110">
    <property type="protein sequence ID" value="QTH64826.1"/>
    <property type="molecule type" value="Genomic_DNA"/>
</dbReference>
<keyword evidence="1" id="KW-0732">Signal</keyword>
<dbReference type="SUPFAM" id="SSF53335">
    <property type="entry name" value="S-adenosyl-L-methionine-dependent methyltransferases"/>
    <property type="match status" value="1"/>
</dbReference>
<evidence type="ECO:0000313" key="2">
    <source>
        <dbReference type="EMBL" id="QTH64826.1"/>
    </source>
</evidence>
<dbReference type="GO" id="GO:0032259">
    <property type="term" value="P:methylation"/>
    <property type="evidence" value="ECO:0007669"/>
    <property type="project" value="UniProtKB-KW"/>
</dbReference>
<sequence>MKLTFISLFGALILGAHAHNVSASDSDLSEILSAKYRSEQNKARDAYRHPQEVLNFFGLKSSDTVLEVWPGNGWYTEILAPYLKDEGQLIAATFSISNQNSKDKRKAFWSKVALEYREMVTNQEEFGDVTFTELDPPEVLQVAEPESVDLALIIRSLHIWDENGDLLIGLKAVFDAVKPGGTLGIIQHRADSFSDISASASEGYLSQSYVIDAVESVGFKLVATSEVNANEKDTKDHPRGVYTLPPTYAMGALDQLKYQQIGESDRMTLKFTKPIIESSEDE</sequence>
<keyword evidence="2" id="KW-0489">Methyltransferase</keyword>
<dbReference type="InterPro" id="IPR016980">
    <property type="entry name" value="S-AdoMet-dep_MeTrfase_Alr7345"/>
</dbReference>
<keyword evidence="2" id="KW-0808">Transferase</keyword>
<proteinExistence type="predicted"/>
<protein>
    <submittedName>
        <fullName evidence="2">Class I SAM-dependent methyltransferase</fullName>
    </submittedName>
</protein>
<dbReference type="Gene3D" id="3.40.50.150">
    <property type="entry name" value="Vaccinia Virus protein VP39"/>
    <property type="match status" value="1"/>
</dbReference>
<feature type="chain" id="PRO_5037686001" evidence="1">
    <location>
        <begin position="19"/>
        <end position="282"/>
    </location>
</feature>
<evidence type="ECO:0000256" key="1">
    <source>
        <dbReference type="SAM" id="SignalP"/>
    </source>
</evidence>
<dbReference type="RefSeq" id="WP_208832880.1">
    <property type="nucleotide sequence ID" value="NZ_CP072110.1"/>
</dbReference>
<name>A0A975DEC7_9GAMM</name>
<dbReference type="InterPro" id="IPR029063">
    <property type="entry name" value="SAM-dependent_MTases_sf"/>
</dbReference>
<accession>A0A975DEC7</accession>
<dbReference type="PIRSF" id="PIRSF031679">
    <property type="entry name" value="Mtase_Alr7345_prd"/>
    <property type="match status" value="1"/>
</dbReference>
<evidence type="ECO:0000313" key="3">
    <source>
        <dbReference type="Proteomes" id="UP000682739"/>
    </source>
</evidence>
<dbReference type="GO" id="GO:0008168">
    <property type="term" value="F:methyltransferase activity"/>
    <property type="evidence" value="ECO:0007669"/>
    <property type="project" value="UniProtKB-KW"/>
</dbReference>
<reference evidence="2" key="1">
    <citation type="submission" date="2021-03" db="EMBL/GenBank/DDBJ databases">
        <title>Description of Psychrosphaera ytuae sp. nov. isolated from deep sea sediment of South China Sea.</title>
        <authorList>
            <person name="Zhang J."/>
            <person name="Xu X.-D."/>
        </authorList>
    </citation>
    <scope>NUCLEOTIDE SEQUENCE</scope>
    <source>
        <strain evidence="2">MTZ26</strain>
    </source>
</reference>
<dbReference type="AlphaFoldDB" id="A0A975DEC7"/>
<gene>
    <name evidence="2" type="ORF">J1N51_05045</name>
</gene>
<dbReference type="KEGG" id="psym:J1N51_05045"/>